<dbReference type="Pfam" id="PF13432">
    <property type="entry name" value="TPR_16"/>
    <property type="match status" value="2"/>
</dbReference>
<reference evidence="4" key="1">
    <citation type="journal article" date="2019" name="Int. J. Syst. Evol. Microbiol.">
        <title>The Global Catalogue of Microorganisms (GCM) 10K type strain sequencing project: providing services to taxonomists for standard genome sequencing and annotation.</title>
        <authorList>
            <consortium name="The Broad Institute Genomics Platform"/>
            <consortium name="The Broad Institute Genome Sequencing Center for Infectious Disease"/>
            <person name="Wu L."/>
            <person name="Ma J."/>
        </authorList>
    </citation>
    <scope>NUCLEOTIDE SEQUENCE [LARGE SCALE GENOMIC DNA]</scope>
    <source>
        <strain evidence="4">CGMCC 1.10131</strain>
    </source>
</reference>
<protein>
    <recommendedName>
        <fullName evidence="5">Tetratricopeptide repeat protein</fullName>
    </recommendedName>
</protein>
<organism evidence="3 4">
    <name type="scientific">Agarivorans gilvus</name>
    <dbReference type="NCBI Taxonomy" id="680279"/>
    <lineage>
        <taxon>Bacteria</taxon>
        <taxon>Pseudomonadati</taxon>
        <taxon>Pseudomonadota</taxon>
        <taxon>Gammaproteobacteria</taxon>
        <taxon>Alteromonadales</taxon>
        <taxon>Alteromonadaceae</taxon>
        <taxon>Agarivorans</taxon>
    </lineage>
</organism>
<feature type="signal peptide" evidence="2">
    <location>
        <begin position="1"/>
        <end position="27"/>
    </location>
</feature>
<comment type="caution">
    <text evidence="3">The sequence shown here is derived from an EMBL/GenBank/DDBJ whole genome shotgun (WGS) entry which is preliminary data.</text>
</comment>
<dbReference type="SMART" id="SM00028">
    <property type="entry name" value="TPR"/>
    <property type="match status" value="3"/>
</dbReference>
<dbReference type="SUPFAM" id="SSF81901">
    <property type="entry name" value="HCP-like"/>
    <property type="match status" value="1"/>
</dbReference>
<evidence type="ECO:0000313" key="3">
    <source>
        <dbReference type="EMBL" id="GGB20008.1"/>
    </source>
</evidence>
<feature type="repeat" description="TPR" evidence="1">
    <location>
        <begin position="77"/>
        <end position="110"/>
    </location>
</feature>
<dbReference type="SUPFAM" id="SSF48452">
    <property type="entry name" value="TPR-like"/>
    <property type="match status" value="1"/>
</dbReference>
<dbReference type="InterPro" id="IPR019734">
    <property type="entry name" value="TPR_rpt"/>
</dbReference>
<dbReference type="PROSITE" id="PS50005">
    <property type="entry name" value="TPR"/>
    <property type="match status" value="1"/>
</dbReference>
<name>A0ABQ1I784_9ALTE</name>
<evidence type="ECO:0000256" key="1">
    <source>
        <dbReference type="PROSITE-ProRule" id="PRU00339"/>
    </source>
</evidence>
<evidence type="ECO:0000256" key="2">
    <source>
        <dbReference type="SAM" id="SignalP"/>
    </source>
</evidence>
<accession>A0ABQ1I784</accession>
<keyword evidence="2" id="KW-0732">Signal</keyword>
<dbReference type="EMBL" id="BMDY01000032">
    <property type="protein sequence ID" value="GGB20008.1"/>
    <property type="molecule type" value="Genomic_DNA"/>
</dbReference>
<dbReference type="RefSeq" id="WP_055732485.1">
    <property type="nucleotide sequence ID" value="NZ_BMDY01000032.1"/>
</dbReference>
<evidence type="ECO:0008006" key="5">
    <source>
        <dbReference type="Google" id="ProtNLM"/>
    </source>
</evidence>
<feature type="chain" id="PRO_5046066476" description="Tetratricopeptide repeat protein" evidence="2">
    <location>
        <begin position="28"/>
        <end position="409"/>
    </location>
</feature>
<proteinExistence type="predicted"/>
<dbReference type="InterPro" id="IPR011990">
    <property type="entry name" value="TPR-like_helical_dom_sf"/>
</dbReference>
<keyword evidence="4" id="KW-1185">Reference proteome</keyword>
<dbReference type="Gene3D" id="1.25.40.10">
    <property type="entry name" value="Tetratricopeptide repeat domain"/>
    <property type="match status" value="3"/>
</dbReference>
<evidence type="ECO:0000313" key="4">
    <source>
        <dbReference type="Proteomes" id="UP000651977"/>
    </source>
</evidence>
<keyword evidence="1" id="KW-0802">TPR repeat</keyword>
<sequence>MLIKRSSKTWLLMLVMLAAAGAPKVMAAGPQLSPYQYQQLSQAAELRERQQYPQAEKLLVELLGRLNEQTKASYALALTQLKLGQLLLEQQRYQEALNYYEQAVASGHVEAQQAQQLLLLRAQLNMSLAHWQQGISLLQQWLNTTDASQQQASHYHLLAQAYLQLESWQSGAKAIERAISMQTAAVPLNWYKMAMVSRSQLEDWPQAIVWQKQLLAAEPQQMQHWYQLSALMLRAKQQRSALASMRLAYQQGLFTKPEHYTLLSQLLLREGNAFFAASIVEQALEQNQLPRNKANQRLLSQAWLLAKQQQQAGEALAKLIEIEPSNSNLRQYAQLLLQQQQWAKAAQILARLVEQQTEVEPKLWLMLAVANVHLNNYQQARQLLTKAQQDSRLQNETEVWLNYLKQVAS</sequence>
<dbReference type="Proteomes" id="UP000651977">
    <property type="component" value="Unassembled WGS sequence"/>
</dbReference>
<gene>
    <name evidence="3" type="ORF">GCM10007414_36770</name>
</gene>